<evidence type="ECO:0000313" key="1">
    <source>
        <dbReference type="EMBL" id="KAF2802210.1"/>
    </source>
</evidence>
<name>A0A6A6Y0N7_9PEZI</name>
<reference evidence="3" key="3">
    <citation type="submission" date="2025-04" db="UniProtKB">
        <authorList>
            <consortium name="RefSeq"/>
        </authorList>
    </citation>
    <scope>IDENTIFICATION</scope>
    <source>
        <strain evidence="3">CBS 304.34</strain>
    </source>
</reference>
<reference evidence="1 3" key="1">
    <citation type="journal article" date="2020" name="Stud. Mycol.">
        <title>101 Dothideomycetes genomes: a test case for predicting lifestyles and emergence of pathogens.</title>
        <authorList>
            <person name="Haridas S."/>
            <person name="Albert R."/>
            <person name="Binder M."/>
            <person name="Bloem J."/>
            <person name="Labutti K."/>
            <person name="Salamov A."/>
            <person name="Andreopoulos B."/>
            <person name="Baker S."/>
            <person name="Barry K."/>
            <person name="Bills G."/>
            <person name="Bluhm B."/>
            <person name="Cannon C."/>
            <person name="Castanera R."/>
            <person name="Culley D."/>
            <person name="Daum C."/>
            <person name="Ezra D."/>
            <person name="Gonzalez J."/>
            <person name="Henrissat B."/>
            <person name="Kuo A."/>
            <person name="Liang C."/>
            <person name="Lipzen A."/>
            <person name="Lutzoni F."/>
            <person name="Magnuson J."/>
            <person name="Mondo S."/>
            <person name="Nolan M."/>
            <person name="Ohm R."/>
            <person name="Pangilinan J."/>
            <person name="Park H.-J."/>
            <person name="Ramirez L."/>
            <person name="Alfaro M."/>
            <person name="Sun H."/>
            <person name="Tritt A."/>
            <person name="Yoshinaga Y."/>
            <person name="Zwiers L.-H."/>
            <person name="Turgeon B."/>
            <person name="Goodwin S."/>
            <person name="Spatafora J."/>
            <person name="Crous P."/>
            <person name="Grigoriev I."/>
        </authorList>
    </citation>
    <scope>NUCLEOTIDE SEQUENCE</scope>
    <source>
        <strain evidence="1 3">CBS 304.34</strain>
    </source>
</reference>
<sequence>MTACPGASYNFSGWTRRSAGTLGLTCQIAFAADGATFATSNLPTYPIAGVPGWYQTTATGVQFAGTTGRLAMTLTCPGSDGTGVNLGVFLDDLVLTAAT</sequence>
<evidence type="ECO:0000313" key="3">
    <source>
        <dbReference type="RefSeq" id="XP_033569174.1"/>
    </source>
</evidence>
<keyword evidence="2" id="KW-1185">Reference proteome</keyword>
<proteinExistence type="predicted"/>
<accession>A0A6A6Y0N7</accession>
<dbReference type="Proteomes" id="UP000504636">
    <property type="component" value="Unplaced"/>
</dbReference>
<dbReference type="AlphaFoldDB" id="A0A6A6Y0N7"/>
<gene>
    <name evidence="1 3" type="ORF">BDZ99DRAFT_468994</name>
</gene>
<dbReference type="Gene3D" id="2.60.120.260">
    <property type="entry name" value="Galactose-binding domain-like"/>
    <property type="match status" value="1"/>
</dbReference>
<dbReference type="EMBL" id="MU003724">
    <property type="protein sequence ID" value="KAF2802210.1"/>
    <property type="molecule type" value="Genomic_DNA"/>
</dbReference>
<evidence type="ECO:0000313" key="2">
    <source>
        <dbReference type="Proteomes" id="UP000504636"/>
    </source>
</evidence>
<dbReference type="RefSeq" id="XP_033569174.1">
    <property type="nucleotide sequence ID" value="XM_033721396.1"/>
</dbReference>
<protein>
    <submittedName>
        <fullName evidence="1 3">Uncharacterized protein</fullName>
    </submittedName>
</protein>
<reference evidence="3" key="2">
    <citation type="submission" date="2020-04" db="EMBL/GenBank/DDBJ databases">
        <authorList>
            <consortium name="NCBI Genome Project"/>
        </authorList>
    </citation>
    <scope>NUCLEOTIDE SEQUENCE</scope>
    <source>
        <strain evidence="3">CBS 304.34</strain>
    </source>
</reference>
<dbReference type="GeneID" id="54462289"/>
<organism evidence="1">
    <name type="scientific">Mytilinidion resinicola</name>
    <dbReference type="NCBI Taxonomy" id="574789"/>
    <lineage>
        <taxon>Eukaryota</taxon>
        <taxon>Fungi</taxon>
        <taxon>Dikarya</taxon>
        <taxon>Ascomycota</taxon>
        <taxon>Pezizomycotina</taxon>
        <taxon>Dothideomycetes</taxon>
        <taxon>Pleosporomycetidae</taxon>
        <taxon>Mytilinidiales</taxon>
        <taxon>Mytilinidiaceae</taxon>
        <taxon>Mytilinidion</taxon>
    </lineage>
</organism>